<proteinExistence type="predicted"/>
<sequence length="150" mass="15169">MRITRAIAPVVLAAGLVGGLAQPASAAVLTHRFMLAGTNACLDAGMGGGLGGVRLATCGPGNRQLWRWSSPSISTSLQHVGTGTCATRIRTEVGLSGCGGSAAQRWNVGGSSASLLIKAADTGHCLSRTSSVNVGLRPCDGTAAQRWQRA</sequence>
<evidence type="ECO:0000313" key="4">
    <source>
        <dbReference type="Proteomes" id="UP001501747"/>
    </source>
</evidence>
<dbReference type="InterPro" id="IPR000772">
    <property type="entry name" value="Ricin_B_lectin"/>
</dbReference>
<organism evidence="3 4">
    <name type="scientific">Allokutzneria multivorans</name>
    <dbReference type="NCBI Taxonomy" id="1142134"/>
    <lineage>
        <taxon>Bacteria</taxon>
        <taxon>Bacillati</taxon>
        <taxon>Actinomycetota</taxon>
        <taxon>Actinomycetes</taxon>
        <taxon>Pseudonocardiales</taxon>
        <taxon>Pseudonocardiaceae</taxon>
        <taxon>Allokutzneria</taxon>
    </lineage>
</organism>
<dbReference type="CDD" id="cd23415">
    <property type="entry name" value="beta-trefoil_Ricin_AH"/>
    <property type="match status" value="1"/>
</dbReference>
<feature type="chain" id="PRO_5047400371" description="Ricin B lectin domain-containing protein" evidence="1">
    <location>
        <begin position="27"/>
        <end position="150"/>
    </location>
</feature>
<name>A0ABP7QRQ0_9PSEU</name>
<feature type="domain" description="Ricin B lectin" evidence="2">
    <location>
        <begin position="30"/>
        <end position="150"/>
    </location>
</feature>
<dbReference type="EMBL" id="BAABAL010000003">
    <property type="protein sequence ID" value="GAA3986601.1"/>
    <property type="molecule type" value="Genomic_DNA"/>
</dbReference>
<keyword evidence="1" id="KW-0732">Signal</keyword>
<dbReference type="SUPFAM" id="SSF50370">
    <property type="entry name" value="Ricin B-like lectins"/>
    <property type="match status" value="1"/>
</dbReference>
<dbReference type="Gene3D" id="2.80.10.50">
    <property type="match status" value="1"/>
</dbReference>
<comment type="caution">
    <text evidence="3">The sequence shown here is derived from an EMBL/GenBank/DDBJ whole genome shotgun (WGS) entry which is preliminary data.</text>
</comment>
<dbReference type="InterPro" id="IPR035992">
    <property type="entry name" value="Ricin_B-like_lectins"/>
</dbReference>
<gene>
    <name evidence="3" type="ORF">GCM10022247_01180</name>
</gene>
<evidence type="ECO:0000313" key="3">
    <source>
        <dbReference type="EMBL" id="GAA3986601.1"/>
    </source>
</evidence>
<accession>A0ABP7QRQ0</accession>
<reference evidence="4" key="1">
    <citation type="journal article" date="2019" name="Int. J. Syst. Evol. Microbiol.">
        <title>The Global Catalogue of Microorganisms (GCM) 10K type strain sequencing project: providing services to taxonomists for standard genome sequencing and annotation.</title>
        <authorList>
            <consortium name="The Broad Institute Genomics Platform"/>
            <consortium name="The Broad Institute Genome Sequencing Center for Infectious Disease"/>
            <person name="Wu L."/>
            <person name="Ma J."/>
        </authorList>
    </citation>
    <scope>NUCLEOTIDE SEQUENCE [LARGE SCALE GENOMIC DNA]</scope>
    <source>
        <strain evidence="4">JCM 17342</strain>
    </source>
</reference>
<dbReference type="Pfam" id="PF00652">
    <property type="entry name" value="Ricin_B_lectin"/>
    <property type="match status" value="1"/>
</dbReference>
<dbReference type="Proteomes" id="UP001501747">
    <property type="component" value="Unassembled WGS sequence"/>
</dbReference>
<feature type="signal peptide" evidence="1">
    <location>
        <begin position="1"/>
        <end position="26"/>
    </location>
</feature>
<dbReference type="SMART" id="SM00458">
    <property type="entry name" value="RICIN"/>
    <property type="match status" value="1"/>
</dbReference>
<evidence type="ECO:0000259" key="2">
    <source>
        <dbReference type="SMART" id="SM00458"/>
    </source>
</evidence>
<protein>
    <recommendedName>
        <fullName evidence="2">Ricin B lectin domain-containing protein</fullName>
    </recommendedName>
</protein>
<keyword evidence="4" id="KW-1185">Reference proteome</keyword>
<dbReference type="PROSITE" id="PS50231">
    <property type="entry name" value="RICIN_B_LECTIN"/>
    <property type="match status" value="1"/>
</dbReference>
<evidence type="ECO:0000256" key="1">
    <source>
        <dbReference type="SAM" id="SignalP"/>
    </source>
</evidence>
<dbReference type="RefSeq" id="WP_344870411.1">
    <property type="nucleotide sequence ID" value="NZ_BAABAL010000003.1"/>
</dbReference>